<reference evidence="2 3" key="1">
    <citation type="submission" date="2016-10" db="EMBL/GenBank/DDBJ databases">
        <authorList>
            <person name="de Groot N.N."/>
        </authorList>
    </citation>
    <scope>NUCLEOTIDE SEQUENCE [LARGE SCALE GENOMIC DNA]</scope>
    <source>
        <strain evidence="2 3">CGMCC 4.2023</strain>
    </source>
</reference>
<dbReference type="InterPro" id="IPR025164">
    <property type="entry name" value="Toastrack_DUF4097"/>
</dbReference>
<evidence type="ECO:0000313" key="3">
    <source>
        <dbReference type="Proteomes" id="UP000236754"/>
    </source>
</evidence>
<gene>
    <name evidence="2" type="ORF">SAMN05216223_101252</name>
</gene>
<evidence type="ECO:0000259" key="1">
    <source>
        <dbReference type="Pfam" id="PF13349"/>
    </source>
</evidence>
<dbReference type="Proteomes" id="UP000236754">
    <property type="component" value="Unassembled WGS sequence"/>
</dbReference>
<dbReference type="RefSeq" id="WP_103883665.1">
    <property type="nucleotide sequence ID" value="NZ_FNVU01000001.1"/>
</dbReference>
<dbReference type="AlphaFoldDB" id="A0A1H5SRW5"/>
<feature type="domain" description="DUF4097" evidence="1">
    <location>
        <begin position="15"/>
        <end position="289"/>
    </location>
</feature>
<accession>A0A1H5SRW5</accession>
<name>A0A1H5SRW5_9ACTN</name>
<protein>
    <submittedName>
        <fullName evidence="2">DUF4097 and DUF4098 domain-containing protein YvlB</fullName>
    </submittedName>
</protein>
<sequence length="292" mass="30111">MPAFDTPEAISVTLEIGAGDVRITAEDRTDTVVEVRPTDESDSSDVKAAAQSSVKYADGRLVVKTPKPGAMDFSRKSRSVDVTIVLPAGSHVRGDASMGDLRTTGRLGECTFKTAAGHIQVDRVGPSRLRTSAGNVTVGQAEGDLDVSTGTGRIRVGEVHGTATTKNSNGVTEIGRSLGDVRVHNANGDISVGHASGLRTDADTANGSIRIGEVTRGAVVLKTATGDLEIGIGAGQPAKLDLTTGFGRVHNMLENAGDAAETSLDKSLEKPAGAAIDVRGKTSYGDITIHRG</sequence>
<evidence type="ECO:0000313" key="2">
    <source>
        <dbReference type="EMBL" id="SEF53289.1"/>
    </source>
</evidence>
<dbReference type="OrthoDB" id="3252095at2"/>
<keyword evidence="3" id="KW-1185">Reference proteome</keyword>
<proteinExistence type="predicted"/>
<dbReference type="Pfam" id="PF13349">
    <property type="entry name" value="DUF4097"/>
    <property type="match status" value="1"/>
</dbReference>
<organism evidence="2 3">
    <name type="scientific">Actinacidiphila yanglinensis</name>
    <dbReference type="NCBI Taxonomy" id="310779"/>
    <lineage>
        <taxon>Bacteria</taxon>
        <taxon>Bacillati</taxon>
        <taxon>Actinomycetota</taxon>
        <taxon>Actinomycetes</taxon>
        <taxon>Kitasatosporales</taxon>
        <taxon>Streptomycetaceae</taxon>
        <taxon>Actinacidiphila</taxon>
    </lineage>
</organism>
<dbReference type="EMBL" id="FNVU01000001">
    <property type="protein sequence ID" value="SEF53289.1"/>
    <property type="molecule type" value="Genomic_DNA"/>
</dbReference>